<gene>
    <name evidence="6" type="ORF">CLV98_11099</name>
</gene>
<dbReference type="Gene3D" id="3.90.550.10">
    <property type="entry name" value="Spore Coat Polysaccharide Biosynthesis Protein SpsA, Chain A"/>
    <property type="match status" value="1"/>
</dbReference>
<evidence type="ECO:0000256" key="2">
    <source>
        <dbReference type="ARBA" id="ARBA00022676"/>
    </source>
</evidence>
<organism evidence="6 7">
    <name type="scientific">Dyadobacter jejuensis</name>
    <dbReference type="NCBI Taxonomy" id="1082580"/>
    <lineage>
        <taxon>Bacteria</taxon>
        <taxon>Pseudomonadati</taxon>
        <taxon>Bacteroidota</taxon>
        <taxon>Cytophagia</taxon>
        <taxon>Cytophagales</taxon>
        <taxon>Spirosomataceae</taxon>
        <taxon>Dyadobacter</taxon>
    </lineage>
</organism>
<feature type="domain" description="Glycosyltransferase 2-like" evidence="5">
    <location>
        <begin position="5"/>
        <end position="177"/>
    </location>
</feature>
<dbReference type="OrthoDB" id="9771846at2"/>
<dbReference type="InterPro" id="IPR029044">
    <property type="entry name" value="Nucleotide-diphossugar_trans"/>
</dbReference>
<evidence type="ECO:0000256" key="4">
    <source>
        <dbReference type="SAM" id="Phobius"/>
    </source>
</evidence>
<reference evidence="6 7" key="1">
    <citation type="submission" date="2018-03" db="EMBL/GenBank/DDBJ databases">
        <title>Genomic Encyclopedia of Archaeal and Bacterial Type Strains, Phase II (KMG-II): from individual species to whole genera.</title>
        <authorList>
            <person name="Goeker M."/>
        </authorList>
    </citation>
    <scope>NUCLEOTIDE SEQUENCE [LARGE SCALE GENOMIC DNA]</scope>
    <source>
        <strain evidence="6 7">DSM 100346</strain>
    </source>
</reference>
<dbReference type="AlphaFoldDB" id="A0A316AHL9"/>
<evidence type="ECO:0000313" key="7">
    <source>
        <dbReference type="Proteomes" id="UP000245880"/>
    </source>
</evidence>
<dbReference type="Proteomes" id="UP000245880">
    <property type="component" value="Unassembled WGS sequence"/>
</dbReference>
<dbReference type="CDD" id="cd04186">
    <property type="entry name" value="GT_2_like_c"/>
    <property type="match status" value="1"/>
</dbReference>
<dbReference type="InterPro" id="IPR001173">
    <property type="entry name" value="Glyco_trans_2-like"/>
</dbReference>
<comment type="similarity">
    <text evidence="1">Belongs to the glycosyltransferase 2 family.</text>
</comment>
<dbReference type="RefSeq" id="WP_109676178.1">
    <property type="nucleotide sequence ID" value="NZ_QGDT01000010.1"/>
</dbReference>
<proteinExistence type="inferred from homology"/>
<dbReference type="PANTHER" id="PTHR43179:SF12">
    <property type="entry name" value="GALACTOFURANOSYLTRANSFERASE GLFT2"/>
    <property type="match status" value="1"/>
</dbReference>
<keyword evidence="3" id="KW-0808">Transferase</keyword>
<feature type="transmembrane region" description="Helical" evidence="4">
    <location>
        <begin position="248"/>
        <end position="268"/>
    </location>
</feature>
<evidence type="ECO:0000313" key="6">
    <source>
        <dbReference type="EMBL" id="PWJ56788.1"/>
    </source>
</evidence>
<comment type="caution">
    <text evidence="6">The sequence shown here is derived from an EMBL/GenBank/DDBJ whole genome shotgun (WGS) entry which is preliminary data.</text>
</comment>
<evidence type="ECO:0000259" key="5">
    <source>
        <dbReference type="Pfam" id="PF00535"/>
    </source>
</evidence>
<evidence type="ECO:0000256" key="1">
    <source>
        <dbReference type="ARBA" id="ARBA00006739"/>
    </source>
</evidence>
<name>A0A316AHL9_9BACT</name>
<keyword evidence="4" id="KW-0472">Membrane</keyword>
<keyword evidence="2" id="KW-0328">Glycosyltransferase</keyword>
<keyword evidence="4" id="KW-1133">Transmembrane helix</keyword>
<keyword evidence="4" id="KW-0812">Transmembrane</keyword>
<keyword evidence="7" id="KW-1185">Reference proteome</keyword>
<dbReference type="Pfam" id="PF00535">
    <property type="entry name" value="Glycos_transf_2"/>
    <property type="match status" value="1"/>
</dbReference>
<accession>A0A316AHL9</accession>
<protein>
    <recommendedName>
        <fullName evidence="5">Glycosyltransferase 2-like domain-containing protein</fullName>
    </recommendedName>
</protein>
<dbReference type="GO" id="GO:0016757">
    <property type="term" value="F:glycosyltransferase activity"/>
    <property type="evidence" value="ECO:0007669"/>
    <property type="project" value="UniProtKB-KW"/>
</dbReference>
<sequence>MIKVSVITVNFNQPSVTEALLSSLIEVNDYQELEVIVVDNGSEVNKTREWAVQYPTVKFIRSEDNLGFAGGNNLGIKAALGDFLLFINNDTEVTAHLIAGMVGYMEERPKVGMLSPKIHYFDEPGIIQYAGYTAMNFVTARNRCVGQFEEDKGQYDELVGETGYIHGAAMMVRRQAIEMAGPMPENYFLYYEEFDWVEAIKRAGFEIHVNNNLLIHHKESVSVGRNSPLKTYFMNRNRILFVRRNATWYQYLLFCFYFMGLVMPRNIIEYIRKGQYSYIKILIRAMSWHLFNAPNSEYLGFTQRK</sequence>
<dbReference type="SUPFAM" id="SSF53448">
    <property type="entry name" value="Nucleotide-diphospho-sugar transferases"/>
    <property type="match status" value="1"/>
</dbReference>
<dbReference type="EMBL" id="QGDT01000010">
    <property type="protein sequence ID" value="PWJ56788.1"/>
    <property type="molecule type" value="Genomic_DNA"/>
</dbReference>
<dbReference type="PANTHER" id="PTHR43179">
    <property type="entry name" value="RHAMNOSYLTRANSFERASE WBBL"/>
    <property type="match status" value="1"/>
</dbReference>
<evidence type="ECO:0000256" key="3">
    <source>
        <dbReference type="ARBA" id="ARBA00022679"/>
    </source>
</evidence>